<dbReference type="Pfam" id="PF02836">
    <property type="entry name" value="Glyco_hydro_2_C"/>
    <property type="match status" value="1"/>
</dbReference>
<dbReference type="EMBL" id="MSCK01000002">
    <property type="protein sequence ID" value="PQJ68669.1"/>
    <property type="molecule type" value="Genomic_DNA"/>
</dbReference>
<proteinExistence type="predicted"/>
<dbReference type="RefSeq" id="WP_317044732.1">
    <property type="nucleotide sequence ID" value="NZ_MSCK01000002.1"/>
</dbReference>
<comment type="caution">
    <text evidence="2">The sequence shown here is derived from an EMBL/GenBank/DDBJ whole genome shotgun (WGS) entry which is preliminary data.</text>
</comment>
<dbReference type="SUPFAM" id="SSF51445">
    <property type="entry name" value="(Trans)glycosidases"/>
    <property type="match status" value="1"/>
</dbReference>
<evidence type="ECO:0000313" key="3">
    <source>
        <dbReference type="Proteomes" id="UP000247345"/>
    </source>
</evidence>
<dbReference type="InterPro" id="IPR051913">
    <property type="entry name" value="GH2_Domain-Containing"/>
</dbReference>
<dbReference type="PANTHER" id="PTHR42732">
    <property type="entry name" value="BETA-GALACTOSIDASE"/>
    <property type="match status" value="1"/>
</dbReference>
<dbReference type="InterPro" id="IPR006103">
    <property type="entry name" value="Glyco_hydro_2_cat"/>
</dbReference>
<feature type="non-terminal residue" evidence="2">
    <location>
        <position position="1"/>
    </location>
</feature>
<dbReference type="Gene3D" id="3.20.20.80">
    <property type="entry name" value="Glycosidases"/>
    <property type="match status" value="1"/>
</dbReference>
<organism evidence="2 3">
    <name type="scientific">Polaribacter butkevichii</name>
    <dbReference type="NCBI Taxonomy" id="218490"/>
    <lineage>
        <taxon>Bacteria</taxon>
        <taxon>Pseudomonadati</taxon>
        <taxon>Bacteroidota</taxon>
        <taxon>Flavobacteriia</taxon>
        <taxon>Flavobacteriales</taxon>
        <taxon>Flavobacteriaceae</taxon>
    </lineage>
</organism>
<feature type="domain" description="Glycoside hydrolase family 2 catalytic" evidence="1">
    <location>
        <begin position="15"/>
        <end position="119"/>
    </location>
</feature>
<accession>A0A2P6C6W0</accession>
<keyword evidence="3" id="KW-1185">Reference proteome</keyword>
<evidence type="ECO:0000259" key="1">
    <source>
        <dbReference type="Pfam" id="PF02836"/>
    </source>
</evidence>
<dbReference type="AlphaFoldDB" id="A0A2P6C6W0"/>
<feature type="non-terminal residue" evidence="2">
    <location>
        <position position="341"/>
    </location>
</feature>
<reference evidence="2 3" key="1">
    <citation type="submission" date="2016-12" db="EMBL/GenBank/DDBJ databases">
        <title>Trade-off between light-utilization and light-protection in marine flavobacteria.</title>
        <authorList>
            <person name="Kumagai Y."/>
            <person name="Yoshizawa S."/>
            <person name="Kogure K."/>
            <person name="Iwasaki W."/>
        </authorList>
    </citation>
    <scope>NUCLEOTIDE SEQUENCE [LARGE SCALE GENOMIC DNA]</scope>
    <source>
        <strain evidence="2 3">KCTC 12100</strain>
    </source>
</reference>
<dbReference type="GO" id="GO:0005975">
    <property type="term" value="P:carbohydrate metabolic process"/>
    <property type="evidence" value="ECO:0007669"/>
    <property type="project" value="InterPro"/>
</dbReference>
<dbReference type="InterPro" id="IPR017853">
    <property type="entry name" value="GH"/>
</dbReference>
<protein>
    <submittedName>
        <fullName evidence="2">Beta-galactosidase</fullName>
    </submittedName>
</protein>
<dbReference type="Proteomes" id="UP000247345">
    <property type="component" value="Unassembled WGS sequence"/>
</dbReference>
<gene>
    <name evidence="2" type="ORF">BTO14_11475</name>
</gene>
<name>A0A2P6C6W0_9FLAO</name>
<sequence length="341" mass="38758">GYPPTDVASWKSIYKVIKNHGLNHVRFHSWGPPEAAFIAADEEGIYLQAEASGWNKLGDGNPEDKWFYKEGEDIINAYGNHPSFVMMTYGNEPHGENHKEYLRDYVNHFKNLDSRRLYTSGAGYPYLDNLDYYNHRGPRIQGWDENLKSIINAKPPQTVFDWSTFIDKTPMPYVSHEMGQWCVYPNFEEMSKYTGVLKPKNFEIFQESLAENGMADLAKQFLMASGKLQTLCYKADIEAALRTKDMAGFQLLDLHDFPGQGTALVGVLDAFWGEKGYVSPEEFKAFSGQTVALARFPKRTFKNTDTLKVAIEVAHFGEKTLKNVTPKWSLTNIDNTVFAEG</sequence>
<evidence type="ECO:0000313" key="2">
    <source>
        <dbReference type="EMBL" id="PQJ68669.1"/>
    </source>
</evidence>
<dbReference type="GO" id="GO:0004553">
    <property type="term" value="F:hydrolase activity, hydrolyzing O-glycosyl compounds"/>
    <property type="evidence" value="ECO:0007669"/>
    <property type="project" value="InterPro"/>
</dbReference>